<dbReference type="InterPro" id="IPR004358">
    <property type="entry name" value="Sig_transdc_His_kin-like_C"/>
</dbReference>
<comment type="catalytic activity">
    <reaction evidence="1">
        <text>ATP + protein L-histidine = ADP + protein N-phospho-L-histidine.</text>
        <dbReference type="EC" id="2.7.13.3"/>
    </reaction>
</comment>
<dbReference type="Pfam" id="PF00512">
    <property type="entry name" value="HisKA"/>
    <property type="match status" value="1"/>
</dbReference>
<dbReference type="SUPFAM" id="SSF55874">
    <property type="entry name" value="ATPase domain of HSP90 chaperone/DNA topoisomerase II/histidine kinase"/>
    <property type="match status" value="1"/>
</dbReference>
<dbReference type="PROSITE" id="PS50109">
    <property type="entry name" value="HIS_KIN"/>
    <property type="match status" value="1"/>
</dbReference>
<dbReference type="OrthoDB" id="8570858at2"/>
<keyword evidence="5" id="KW-0732">Signal</keyword>
<dbReference type="InterPro" id="IPR003594">
    <property type="entry name" value="HATPase_dom"/>
</dbReference>
<evidence type="ECO:0000256" key="10">
    <source>
        <dbReference type="ARBA" id="ARBA00070152"/>
    </source>
</evidence>
<gene>
    <name evidence="15" type="ORF">EYS42_12965</name>
</gene>
<keyword evidence="12" id="KW-0472">Membrane</keyword>
<keyword evidence="7" id="KW-0902">Two-component regulatory system</keyword>
<organism evidence="15 16">
    <name type="scientific">Aquabacterium lacunae</name>
    <dbReference type="NCBI Taxonomy" id="2528630"/>
    <lineage>
        <taxon>Bacteria</taxon>
        <taxon>Pseudomonadati</taxon>
        <taxon>Pseudomonadota</taxon>
        <taxon>Betaproteobacteria</taxon>
        <taxon>Burkholderiales</taxon>
        <taxon>Aquabacterium</taxon>
    </lineage>
</organism>
<dbReference type="InterPro" id="IPR011006">
    <property type="entry name" value="CheY-like_superfamily"/>
</dbReference>
<evidence type="ECO:0000256" key="1">
    <source>
        <dbReference type="ARBA" id="ARBA00000085"/>
    </source>
</evidence>
<dbReference type="AlphaFoldDB" id="A0A4Q9GWA2"/>
<proteinExistence type="predicted"/>
<keyword evidence="6" id="KW-0418">Kinase</keyword>
<evidence type="ECO:0000256" key="8">
    <source>
        <dbReference type="ARBA" id="ARBA00023026"/>
    </source>
</evidence>
<accession>A0A4Q9GWA2</accession>
<evidence type="ECO:0000256" key="7">
    <source>
        <dbReference type="ARBA" id="ARBA00023012"/>
    </source>
</evidence>
<evidence type="ECO:0000313" key="15">
    <source>
        <dbReference type="EMBL" id="TBO29315.1"/>
    </source>
</evidence>
<dbReference type="InterPro" id="IPR005467">
    <property type="entry name" value="His_kinase_dom"/>
</dbReference>
<dbReference type="Pfam" id="PF00072">
    <property type="entry name" value="Response_reg"/>
    <property type="match status" value="1"/>
</dbReference>
<evidence type="ECO:0000256" key="6">
    <source>
        <dbReference type="ARBA" id="ARBA00022777"/>
    </source>
</evidence>
<keyword evidence="4" id="KW-0808">Transferase</keyword>
<evidence type="ECO:0000256" key="4">
    <source>
        <dbReference type="ARBA" id="ARBA00022679"/>
    </source>
</evidence>
<keyword evidence="3 11" id="KW-0597">Phosphoprotein</keyword>
<comment type="caution">
    <text evidence="15">The sequence shown here is derived from an EMBL/GenBank/DDBJ whole genome shotgun (WGS) entry which is preliminary data.</text>
</comment>
<evidence type="ECO:0000256" key="9">
    <source>
        <dbReference type="ARBA" id="ARBA00058004"/>
    </source>
</evidence>
<dbReference type="FunFam" id="3.30.565.10:FF:000010">
    <property type="entry name" value="Sensor histidine kinase RcsC"/>
    <property type="match status" value="1"/>
</dbReference>
<dbReference type="Pfam" id="PF02518">
    <property type="entry name" value="HATPase_c"/>
    <property type="match status" value="1"/>
</dbReference>
<dbReference type="GO" id="GO:0000155">
    <property type="term" value="F:phosphorelay sensor kinase activity"/>
    <property type="evidence" value="ECO:0007669"/>
    <property type="project" value="InterPro"/>
</dbReference>
<dbReference type="SMART" id="SM00388">
    <property type="entry name" value="HisKA"/>
    <property type="match status" value="1"/>
</dbReference>
<comment type="function">
    <text evidence="9">Member of the two-component regulatory system BvgS/BvgA. Phosphorylates BvgA via a four-step phosphorelay in response to environmental signals.</text>
</comment>
<feature type="domain" description="Response regulatory" evidence="14">
    <location>
        <begin position="483"/>
        <end position="602"/>
    </location>
</feature>
<evidence type="ECO:0000256" key="2">
    <source>
        <dbReference type="ARBA" id="ARBA00012438"/>
    </source>
</evidence>
<dbReference type="InterPro" id="IPR003661">
    <property type="entry name" value="HisK_dim/P_dom"/>
</dbReference>
<feature type="transmembrane region" description="Helical" evidence="12">
    <location>
        <begin position="126"/>
        <end position="146"/>
    </location>
</feature>
<dbReference type="Gene3D" id="3.30.565.10">
    <property type="entry name" value="Histidine kinase-like ATPase, C-terminal domain"/>
    <property type="match status" value="1"/>
</dbReference>
<feature type="modified residue" description="4-aspartylphosphate" evidence="11">
    <location>
        <position position="532"/>
    </location>
</feature>
<keyword evidence="12" id="KW-0812">Transmembrane</keyword>
<dbReference type="PROSITE" id="PS50110">
    <property type="entry name" value="RESPONSE_REGULATORY"/>
    <property type="match status" value="1"/>
</dbReference>
<feature type="domain" description="Histidine kinase" evidence="13">
    <location>
        <begin position="239"/>
        <end position="457"/>
    </location>
</feature>
<dbReference type="PRINTS" id="PR00344">
    <property type="entry name" value="BCTRLSENSOR"/>
</dbReference>
<dbReference type="CDD" id="cd16922">
    <property type="entry name" value="HATPase_EvgS-ArcB-TorS-like"/>
    <property type="match status" value="1"/>
</dbReference>
<keyword evidence="12" id="KW-1133">Transmembrane helix</keyword>
<evidence type="ECO:0000256" key="3">
    <source>
        <dbReference type="ARBA" id="ARBA00022553"/>
    </source>
</evidence>
<dbReference type="RefSeq" id="WP_130968610.1">
    <property type="nucleotide sequence ID" value="NZ_SIXI01000005.1"/>
</dbReference>
<dbReference type="SUPFAM" id="SSF47384">
    <property type="entry name" value="Homodimeric domain of signal transducing histidine kinase"/>
    <property type="match status" value="1"/>
</dbReference>
<dbReference type="SMART" id="SM00387">
    <property type="entry name" value="HATPase_c"/>
    <property type="match status" value="1"/>
</dbReference>
<dbReference type="InterPro" id="IPR036890">
    <property type="entry name" value="HATPase_C_sf"/>
</dbReference>
<dbReference type="CDD" id="cd00082">
    <property type="entry name" value="HisKA"/>
    <property type="match status" value="1"/>
</dbReference>
<evidence type="ECO:0000256" key="11">
    <source>
        <dbReference type="PROSITE-ProRule" id="PRU00169"/>
    </source>
</evidence>
<evidence type="ECO:0000259" key="14">
    <source>
        <dbReference type="PROSITE" id="PS50110"/>
    </source>
</evidence>
<dbReference type="Gene3D" id="1.10.287.130">
    <property type="match status" value="1"/>
</dbReference>
<dbReference type="SUPFAM" id="SSF52172">
    <property type="entry name" value="CheY-like"/>
    <property type="match status" value="1"/>
</dbReference>
<dbReference type="InterPro" id="IPR036097">
    <property type="entry name" value="HisK_dim/P_sf"/>
</dbReference>
<reference evidence="15 16" key="1">
    <citation type="submission" date="2019-02" db="EMBL/GenBank/DDBJ databases">
        <title>Aquabacterium sp. strain KMB7.</title>
        <authorList>
            <person name="Chen W.-M."/>
        </authorList>
    </citation>
    <scope>NUCLEOTIDE SEQUENCE [LARGE SCALE GENOMIC DNA]</scope>
    <source>
        <strain evidence="15 16">KMB7</strain>
    </source>
</reference>
<dbReference type="InterPro" id="IPR001789">
    <property type="entry name" value="Sig_transdc_resp-reg_receiver"/>
</dbReference>
<sequence>MRAYSWSQWMQVTDADLSAGFTLHDRVRQSAKRAAFDTLPLGMLASICITLGVTFILWPRLPHGPLMAWCLIRLLIMVARAIHARHVLRTGGFIPWRHRRLHELMALCDGVAWGYMGWGLTPLFDLEVSVVTISVLCAVACIGGLIMSIDLPISLAFVWPMCLPNAVYASGRQDDLGWFCAAAVTGLAVMLSLASRDNNRRITELMRLRIESDMANEAKAEALDQARLLSEARSRFVATMSHEMRTPLHGMLGMVNLLRHEVPDAHVQRRLSVVQRSGQHLMQVINDVLDFSRSEAGSLPIHSQPFALQPVLQEAADMVRASALEKGLSLEVQIRVTPDEWVEGDAMRLRQVLLNLLGNAIKFTAHGGVRLLAARDDDTGHLRVAISDTGEGIAAQELPRIFEPFHQAQGTYERRHGGTGLGLTISRDLCRAMGGDITCTSVVGQGSVFVAQWPLPRVRRPEAERVNTQWPVGASRDALKGLCVLLVEDNPVNALVAQVMLDQLGTQVTMVDDGEAALQWLQHGTPDIILMDCEMPGIDGFETTRRWRVMEQARGIPRCPVVALTANGSETFETKGRSAGMDAYLGKPFDLEDLAATLSAHGLERVHRGVVVGQ</sequence>
<dbReference type="SMART" id="SM00448">
    <property type="entry name" value="REC"/>
    <property type="match status" value="1"/>
</dbReference>
<feature type="transmembrane region" description="Helical" evidence="12">
    <location>
        <begin position="38"/>
        <end position="58"/>
    </location>
</feature>
<dbReference type="EMBL" id="SIXI01000005">
    <property type="protein sequence ID" value="TBO29315.1"/>
    <property type="molecule type" value="Genomic_DNA"/>
</dbReference>
<dbReference type="PANTHER" id="PTHR43047">
    <property type="entry name" value="TWO-COMPONENT HISTIDINE PROTEIN KINASE"/>
    <property type="match status" value="1"/>
</dbReference>
<protein>
    <recommendedName>
        <fullName evidence="10">Virulence sensor protein BvgS</fullName>
        <ecNumber evidence="2">2.7.13.3</ecNumber>
    </recommendedName>
</protein>
<dbReference type="Proteomes" id="UP000292120">
    <property type="component" value="Unassembled WGS sequence"/>
</dbReference>
<evidence type="ECO:0000256" key="12">
    <source>
        <dbReference type="SAM" id="Phobius"/>
    </source>
</evidence>
<name>A0A4Q9GWA2_9BURK</name>
<dbReference type="CDD" id="cd17546">
    <property type="entry name" value="REC_hyHK_CKI1_RcsC-like"/>
    <property type="match status" value="1"/>
</dbReference>
<evidence type="ECO:0000259" key="13">
    <source>
        <dbReference type="PROSITE" id="PS50109"/>
    </source>
</evidence>
<keyword evidence="16" id="KW-1185">Reference proteome</keyword>
<evidence type="ECO:0000256" key="5">
    <source>
        <dbReference type="ARBA" id="ARBA00022729"/>
    </source>
</evidence>
<feature type="transmembrane region" description="Helical" evidence="12">
    <location>
        <begin position="176"/>
        <end position="194"/>
    </location>
</feature>
<dbReference type="Gene3D" id="3.40.50.2300">
    <property type="match status" value="1"/>
</dbReference>
<dbReference type="EC" id="2.7.13.3" evidence="2"/>
<evidence type="ECO:0000313" key="16">
    <source>
        <dbReference type="Proteomes" id="UP000292120"/>
    </source>
</evidence>
<keyword evidence="8" id="KW-0843">Virulence</keyword>